<proteinExistence type="predicted"/>
<feature type="transmembrane region" description="Helical" evidence="1">
    <location>
        <begin position="6"/>
        <end position="22"/>
    </location>
</feature>
<evidence type="ECO:0000313" key="2">
    <source>
        <dbReference type="EMBL" id="SHJ85671.1"/>
    </source>
</evidence>
<dbReference type="EMBL" id="FRAH01000007">
    <property type="protein sequence ID" value="SHJ85671.1"/>
    <property type="molecule type" value="Genomic_DNA"/>
</dbReference>
<feature type="transmembrane region" description="Helical" evidence="1">
    <location>
        <begin position="245"/>
        <end position="265"/>
    </location>
</feature>
<dbReference type="Proteomes" id="UP000183975">
    <property type="component" value="Unassembled WGS sequence"/>
</dbReference>
<feature type="transmembrane region" description="Helical" evidence="1">
    <location>
        <begin position="50"/>
        <end position="72"/>
    </location>
</feature>
<keyword evidence="1" id="KW-0472">Membrane</keyword>
<accession>A0A1M6MQB8</accession>
<sequence>MEWLGFATLITAYGCIFTAVVTGRKGWVLLIGWLIPILALTITYEPGMQINGLMVLICFVMFLICRLGMVDVKMWNIRQRKKHNILFGILYIGVFILLFYSVAQAQIQGYMLNLQGWGSQKLPIWRMALSTLPLLWLNVIYTRMVYTAIDRLRRKRQELKLLSCRCFIANEQGTEKGLNQGYFLEGIQNGVTYHFRLTRRSYLMLRKETKLRLQTETGLFGGIYVTDIGHPEWLKRARRVERRDAKIGMAVFVVVMIFSIWLYWIR</sequence>
<feature type="transmembrane region" description="Helical" evidence="1">
    <location>
        <begin position="27"/>
        <end position="44"/>
    </location>
</feature>
<gene>
    <name evidence="2" type="ORF">SAMN02745138_00662</name>
</gene>
<dbReference type="AlphaFoldDB" id="A0A1M6MQB8"/>
<feature type="transmembrane region" description="Helical" evidence="1">
    <location>
        <begin position="84"/>
        <end position="103"/>
    </location>
</feature>
<reference evidence="2 3" key="1">
    <citation type="submission" date="2016-11" db="EMBL/GenBank/DDBJ databases">
        <authorList>
            <person name="Jaros S."/>
            <person name="Januszkiewicz K."/>
            <person name="Wedrychowicz H."/>
        </authorList>
    </citation>
    <scope>NUCLEOTIDE SEQUENCE [LARGE SCALE GENOMIC DNA]</scope>
    <source>
        <strain evidence="2 3">DSM 14214</strain>
    </source>
</reference>
<dbReference type="RefSeq" id="WP_072849111.1">
    <property type="nucleotide sequence ID" value="NZ_FRAH01000007.1"/>
</dbReference>
<feature type="transmembrane region" description="Helical" evidence="1">
    <location>
        <begin position="123"/>
        <end position="146"/>
    </location>
</feature>
<keyword evidence="1" id="KW-0812">Transmembrane</keyword>
<evidence type="ECO:0000313" key="3">
    <source>
        <dbReference type="Proteomes" id="UP000183975"/>
    </source>
</evidence>
<evidence type="ECO:0000256" key="1">
    <source>
        <dbReference type="SAM" id="Phobius"/>
    </source>
</evidence>
<dbReference type="OrthoDB" id="2055036at2"/>
<name>A0A1M6MQB8_9FIRM</name>
<organism evidence="2 3">
    <name type="scientific">Anaerotignum lactatifermentans DSM 14214</name>
    <dbReference type="NCBI Taxonomy" id="1121323"/>
    <lineage>
        <taxon>Bacteria</taxon>
        <taxon>Bacillati</taxon>
        <taxon>Bacillota</taxon>
        <taxon>Clostridia</taxon>
        <taxon>Lachnospirales</taxon>
        <taxon>Anaerotignaceae</taxon>
        <taxon>Anaerotignum</taxon>
    </lineage>
</organism>
<keyword evidence="3" id="KW-1185">Reference proteome</keyword>
<protein>
    <submittedName>
        <fullName evidence="2">Uncharacterized protein</fullName>
    </submittedName>
</protein>
<keyword evidence="1" id="KW-1133">Transmembrane helix</keyword>